<dbReference type="EMBL" id="GFXV01003706">
    <property type="protein sequence ID" value="MBW15511.1"/>
    <property type="molecule type" value="Transcribed_RNA"/>
</dbReference>
<evidence type="ECO:0000256" key="3">
    <source>
        <dbReference type="ARBA" id="ARBA00023134"/>
    </source>
</evidence>
<dbReference type="SMART" id="SM00177">
    <property type="entry name" value="ARF"/>
    <property type="match status" value="1"/>
</dbReference>
<dbReference type="GO" id="GO:0003924">
    <property type="term" value="F:GTPase activity"/>
    <property type="evidence" value="ECO:0007669"/>
    <property type="project" value="InterPro"/>
</dbReference>
<dbReference type="PROSITE" id="PS51417">
    <property type="entry name" value="ARF"/>
    <property type="match status" value="1"/>
</dbReference>
<dbReference type="InterPro" id="IPR050227">
    <property type="entry name" value="Rab"/>
</dbReference>
<keyword evidence="3" id="KW-0342">GTP-binding</keyword>
<dbReference type="SMART" id="SM00173">
    <property type="entry name" value="RAS"/>
    <property type="match status" value="1"/>
</dbReference>
<dbReference type="InterPro" id="IPR005225">
    <property type="entry name" value="Small_GTP-bd"/>
</dbReference>
<dbReference type="Pfam" id="PF00071">
    <property type="entry name" value="Ras"/>
    <property type="match status" value="1"/>
</dbReference>
<dbReference type="InterPro" id="IPR001806">
    <property type="entry name" value="Small_GTPase"/>
</dbReference>
<proteinExistence type="inferred from homology"/>
<dbReference type="SUPFAM" id="SSF52540">
    <property type="entry name" value="P-loop containing nucleoside triphosphate hydrolases"/>
    <property type="match status" value="1"/>
</dbReference>
<keyword evidence="5" id="KW-0636">Prenylation</keyword>
<dbReference type="PRINTS" id="PR00449">
    <property type="entry name" value="RASTRNSFRMNG"/>
</dbReference>
<reference evidence="6" key="1">
    <citation type="submission" date="2017-10" db="EMBL/GenBank/DDBJ databases">
        <title>Transcriptome Assembly of Sugarcane Aphid Adults.</title>
        <authorList>
            <person name="Scully E.D."/>
            <person name="Palmer N.A."/>
            <person name="Geib S.M."/>
            <person name="Sarath G."/>
            <person name="Sattler S.E."/>
        </authorList>
    </citation>
    <scope>NUCLEOTIDE SEQUENCE</scope>
    <source>
        <tissue evidence="6">Whole body</tissue>
    </source>
</reference>
<dbReference type="SMART" id="SM00174">
    <property type="entry name" value="RHO"/>
    <property type="match status" value="1"/>
</dbReference>
<dbReference type="PANTHER" id="PTHR47977">
    <property type="entry name" value="RAS-RELATED PROTEIN RAB"/>
    <property type="match status" value="1"/>
</dbReference>
<gene>
    <name evidence="6" type="primary">RAB1A_2</name>
</gene>
<dbReference type="OrthoDB" id="9989112at2759"/>
<dbReference type="Gene3D" id="3.40.50.300">
    <property type="entry name" value="P-loop containing nucleotide triphosphate hydrolases"/>
    <property type="match status" value="1"/>
</dbReference>
<keyword evidence="4" id="KW-0449">Lipoprotein</keyword>
<evidence type="ECO:0000256" key="4">
    <source>
        <dbReference type="ARBA" id="ARBA00023288"/>
    </source>
</evidence>
<evidence type="ECO:0000256" key="1">
    <source>
        <dbReference type="ARBA" id="ARBA00006270"/>
    </source>
</evidence>
<dbReference type="NCBIfam" id="TIGR00231">
    <property type="entry name" value="small_GTP"/>
    <property type="match status" value="1"/>
</dbReference>
<evidence type="ECO:0000313" key="6">
    <source>
        <dbReference type="EMBL" id="MBW15511.1"/>
    </source>
</evidence>
<dbReference type="PROSITE" id="PS51420">
    <property type="entry name" value="RHO"/>
    <property type="match status" value="1"/>
</dbReference>
<organism evidence="6">
    <name type="scientific">Melanaphis sacchari</name>
    <dbReference type="NCBI Taxonomy" id="742174"/>
    <lineage>
        <taxon>Eukaryota</taxon>
        <taxon>Metazoa</taxon>
        <taxon>Ecdysozoa</taxon>
        <taxon>Arthropoda</taxon>
        <taxon>Hexapoda</taxon>
        <taxon>Insecta</taxon>
        <taxon>Pterygota</taxon>
        <taxon>Neoptera</taxon>
        <taxon>Paraneoptera</taxon>
        <taxon>Hemiptera</taxon>
        <taxon>Sternorrhyncha</taxon>
        <taxon>Aphidomorpha</taxon>
        <taxon>Aphidoidea</taxon>
        <taxon>Aphididae</taxon>
        <taxon>Aphidini</taxon>
        <taxon>Melanaphis</taxon>
    </lineage>
</organism>
<dbReference type="InterPro" id="IPR027417">
    <property type="entry name" value="P-loop_NTPase"/>
</dbReference>
<dbReference type="PROSITE" id="PS51419">
    <property type="entry name" value="RAB"/>
    <property type="match status" value="1"/>
</dbReference>
<sequence length="208" mass="22806">MSPDYDYLFKLLLIGDSGVGKSCLLLRFADDTYTDSYISTIGVDFKIRTIKLDNKTVKLQIWDTAGQERFRTITSSYYRGAHGIIVVYDCTDMETFTNLKQWLEEIARYACDNVNKLLVGNKCDLHDKRAVDEATAKEYADHLKIPFLETSAKQATNVELAFLTMAAEIKNRIGPLDGQGTGGAADGVGKVTIDSKSSDTSGGSGGCC</sequence>
<dbReference type="SMART" id="SM00176">
    <property type="entry name" value="RAN"/>
    <property type="match status" value="1"/>
</dbReference>
<name>A0A2H8TNL7_9HEMI</name>
<dbReference type="PROSITE" id="PS51421">
    <property type="entry name" value="RAS"/>
    <property type="match status" value="1"/>
</dbReference>
<keyword evidence="2" id="KW-0547">Nucleotide-binding</keyword>
<dbReference type="CDD" id="cd01869">
    <property type="entry name" value="Rab1_Ypt1"/>
    <property type="match status" value="1"/>
</dbReference>
<dbReference type="FunFam" id="3.40.50.300:FF:001447">
    <property type="entry name" value="Ras-related protein Rab-1B"/>
    <property type="match status" value="1"/>
</dbReference>
<dbReference type="GO" id="GO:0005525">
    <property type="term" value="F:GTP binding"/>
    <property type="evidence" value="ECO:0007669"/>
    <property type="project" value="UniProtKB-KW"/>
</dbReference>
<evidence type="ECO:0000256" key="5">
    <source>
        <dbReference type="ARBA" id="ARBA00023289"/>
    </source>
</evidence>
<evidence type="ECO:0000256" key="2">
    <source>
        <dbReference type="ARBA" id="ARBA00022741"/>
    </source>
</evidence>
<comment type="similarity">
    <text evidence="1">Belongs to the small GTPase superfamily. Rab family.</text>
</comment>
<dbReference type="SMART" id="SM00175">
    <property type="entry name" value="RAB"/>
    <property type="match status" value="1"/>
</dbReference>
<accession>A0A2H8TNL7</accession>
<dbReference type="InterPro" id="IPR057289">
    <property type="entry name" value="Rab1/Ypt1"/>
</dbReference>
<dbReference type="AlphaFoldDB" id="A0A2H8TNL7"/>
<protein>
    <submittedName>
        <fullName evidence="6">Ras-related protein Rab-1A</fullName>
    </submittedName>
</protein>